<dbReference type="EMBL" id="CAJPEV010046577">
    <property type="protein sequence ID" value="CAG0910336.1"/>
    <property type="molecule type" value="Genomic_DNA"/>
</dbReference>
<dbReference type="GO" id="GO:0008168">
    <property type="term" value="F:methyltransferase activity"/>
    <property type="evidence" value="ECO:0007669"/>
    <property type="project" value="InterPro"/>
</dbReference>
<name>A0A7R9AJV5_9CRUS</name>
<dbReference type="PANTHER" id="PTHR46111:SF1">
    <property type="entry name" value="RIBOSOMAL RNA SMALL SUBUNIT METHYLTRANSFERASE I"/>
    <property type="match status" value="1"/>
</dbReference>
<dbReference type="InterPro" id="IPR014776">
    <property type="entry name" value="4pyrrole_Mease_sub2"/>
</dbReference>
<evidence type="ECO:0000259" key="1">
    <source>
        <dbReference type="Pfam" id="PF23016"/>
    </source>
</evidence>
<evidence type="ECO:0000313" key="3">
    <source>
        <dbReference type="Proteomes" id="UP000677054"/>
    </source>
</evidence>
<dbReference type="PANTHER" id="PTHR46111">
    <property type="entry name" value="RIBOSOMAL RNA SMALL SUBUNIT METHYLTRANSFERASE I"/>
    <property type="match status" value="1"/>
</dbReference>
<dbReference type="Gene3D" id="3.30.950.10">
    <property type="entry name" value="Methyltransferase, Cobalt-precorrin-4 Transmethylase, Domain 2"/>
    <property type="match status" value="1"/>
</dbReference>
<dbReference type="Pfam" id="PF23016">
    <property type="entry name" value="RsmI_C"/>
    <property type="match status" value="1"/>
</dbReference>
<feature type="domain" description="RsmI HTH" evidence="1">
    <location>
        <begin position="85"/>
        <end position="128"/>
    </location>
</feature>
<proteinExistence type="predicted"/>
<keyword evidence="3" id="KW-1185">Reference proteome</keyword>
<dbReference type="InterPro" id="IPR035996">
    <property type="entry name" value="4pyrrol_Methylase_sf"/>
</dbReference>
<evidence type="ECO:0000313" key="2">
    <source>
        <dbReference type="EMBL" id="CAD7255683.1"/>
    </source>
</evidence>
<dbReference type="AlphaFoldDB" id="A0A7R9AJV5"/>
<sequence>MQAIAQDPRCAIVLEAPHRIAALFAVLGNLGERVVTIGREISKQFEEIASMPASQAAAWLVEKPKRSQGEFALLIHPLPSTQSSNEAETSRILALLLDELPVKTAAKLTAEITGQARNPLYELALRIKGDLPTP</sequence>
<accession>A0A7R9AJV5</accession>
<dbReference type="InterPro" id="IPR008189">
    <property type="entry name" value="rRNA_ssu_MeTfrase_I"/>
</dbReference>
<reference evidence="2" key="1">
    <citation type="submission" date="2020-11" db="EMBL/GenBank/DDBJ databases">
        <authorList>
            <person name="Tran Van P."/>
        </authorList>
    </citation>
    <scope>NUCLEOTIDE SEQUENCE</scope>
</reference>
<protein>
    <recommendedName>
        <fullName evidence="1">RsmI HTH domain-containing protein</fullName>
    </recommendedName>
</protein>
<organism evidence="2">
    <name type="scientific">Darwinula stevensoni</name>
    <dbReference type="NCBI Taxonomy" id="69355"/>
    <lineage>
        <taxon>Eukaryota</taxon>
        <taxon>Metazoa</taxon>
        <taxon>Ecdysozoa</taxon>
        <taxon>Arthropoda</taxon>
        <taxon>Crustacea</taxon>
        <taxon>Oligostraca</taxon>
        <taxon>Ostracoda</taxon>
        <taxon>Podocopa</taxon>
        <taxon>Podocopida</taxon>
        <taxon>Darwinulocopina</taxon>
        <taxon>Darwinuloidea</taxon>
        <taxon>Darwinulidae</taxon>
        <taxon>Darwinula</taxon>
    </lineage>
</organism>
<dbReference type="Proteomes" id="UP000677054">
    <property type="component" value="Unassembled WGS sequence"/>
</dbReference>
<dbReference type="SUPFAM" id="SSF53790">
    <property type="entry name" value="Tetrapyrrole methylase"/>
    <property type="match status" value="1"/>
</dbReference>
<gene>
    <name evidence="2" type="ORF">DSTB1V02_LOCUS15428</name>
</gene>
<dbReference type="InterPro" id="IPR053910">
    <property type="entry name" value="RsmI_HTH"/>
</dbReference>
<dbReference type="EMBL" id="LR946095">
    <property type="protein sequence ID" value="CAD7255683.1"/>
    <property type="molecule type" value="Genomic_DNA"/>
</dbReference>